<dbReference type="AlphaFoldDB" id="A0A1G8W3L2"/>
<evidence type="ECO:0000313" key="3">
    <source>
        <dbReference type="Proteomes" id="UP000198525"/>
    </source>
</evidence>
<proteinExistence type="predicted"/>
<reference evidence="2 3" key="1">
    <citation type="submission" date="2016-10" db="EMBL/GenBank/DDBJ databases">
        <authorList>
            <person name="de Groot N.N."/>
        </authorList>
    </citation>
    <scope>NUCLEOTIDE SEQUENCE [LARGE SCALE GENOMIC DNA]</scope>
    <source>
        <strain evidence="2 3">CGMCC 1.6133</strain>
    </source>
</reference>
<dbReference type="Proteomes" id="UP000198525">
    <property type="component" value="Unassembled WGS sequence"/>
</dbReference>
<name>A0A1G8W3L2_9GAMM</name>
<dbReference type="STRING" id="376427.SAMN04487954_107147"/>
<dbReference type="RefSeq" id="WP_089685824.1">
    <property type="nucleotide sequence ID" value="NZ_FNES01000007.1"/>
</dbReference>
<feature type="chain" id="PRO_5011540733" description="DUF3108 domain-containing protein" evidence="1">
    <location>
        <begin position="28"/>
        <end position="223"/>
    </location>
</feature>
<keyword evidence="3" id="KW-1185">Reference proteome</keyword>
<keyword evidence="1" id="KW-0732">Signal</keyword>
<accession>A0A1G8W3L2</accession>
<dbReference type="OrthoDB" id="25491at2"/>
<evidence type="ECO:0008006" key="4">
    <source>
        <dbReference type="Google" id="ProtNLM"/>
    </source>
</evidence>
<dbReference type="EMBL" id="FNES01000007">
    <property type="protein sequence ID" value="SDJ72954.1"/>
    <property type="molecule type" value="Genomic_DNA"/>
</dbReference>
<feature type="signal peptide" evidence="1">
    <location>
        <begin position="1"/>
        <end position="27"/>
    </location>
</feature>
<gene>
    <name evidence="2" type="ORF">SAMN04487954_107147</name>
</gene>
<evidence type="ECO:0000256" key="1">
    <source>
        <dbReference type="SAM" id="SignalP"/>
    </source>
</evidence>
<evidence type="ECO:0000313" key="2">
    <source>
        <dbReference type="EMBL" id="SDJ72954.1"/>
    </source>
</evidence>
<sequence length="223" mass="25197">MPFARLPGLPLAALMLFAAWSADLAFASSEPTPFSARYHLEVSGWPDVTIEHRLAQEGHYWLSEMQASIAMASGDERSRFMVDDTGVQSLHYSSGYSLLGIGDRYSLASETLREIPDRQTALFVLSQRAHDDQCAATCRLTYQDHRGDRERLQFRVLPRQRLSVPAGDFEALTIEATNPDEPDRRLMLRFHPELPGLLLAADYHRDGERRSRLTLTSLEHTSP</sequence>
<protein>
    <recommendedName>
        <fullName evidence="4">DUF3108 domain-containing protein</fullName>
    </recommendedName>
</protein>
<organism evidence="2 3">
    <name type="scientific">Billgrantia gudaonensis</name>
    <dbReference type="NCBI Taxonomy" id="376427"/>
    <lineage>
        <taxon>Bacteria</taxon>
        <taxon>Pseudomonadati</taxon>
        <taxon>Pseudomonadota</taxon>
        <taxon>Gammaproteobacteria</taxon>
        <taxon>Oceanospirillales</taxon>
        <taxon>Halomonadaceae</taxon>
        <taxon>Billgrantia</taxon>
    </lineage>
</organism>